<keyword evidence="6" id="KW-1185">Reference proteome</keyword>
<dbReference type="SUPFAM" id="SSF48008">
    <property type="entry name" value="GntR ligand-binding domain-like"/>
    <property type="match status" value="1"/>
</dbReference>
<dbReference type="Proteomes" id="UP000009080">
    <property type="component" value="Chromosome"/>
</dbReference>
<sequence>MSEIYEAEGSGLSRVELAYRQLKTNILSNEYPPGFQALEPEIAKKLGVSRTPVREALIRLEAEKLIELIPRRGMRVLPLVPDDIIEINQVLTGLECLAVELLAKKSCGSDVLRPMTDAVQEMELALENDAIEDWAKAEEKFHRLLISLAGNKRLSMLVENVRAQAYRARIITLKLRPKPFSSTSAYRDVFEFIARGDWQAAKSRHYDHRIEIGNILTEVLDRYQLPHL</sequence>
<dbReference type="GO" id="GO:0003700">
    <property type="term" value="F:DNA-binding transcription factor activity"/>
    <property type="evidence" value="ECO:0007669"/>
    <property type="project" value="InterPro"/>
</dbReference>
<accession>C5BN08</accession>
<dbReference type="PROSITE" id="PS50949">
    <property type="entry name" value="HTH_GNTR"/>
    <property type="match status" value="1"/>
</dbReference>
<evidence type="ECO:0000256" key="3">
    <source>
        <dbReference type="ARBA" id="ARBA00023163"/>
    </source>
</evidence>
<dbReference type="SUPFAM" id="SSF46785">
    <property type="entry name" value="Winged helix' DNA-binding domain"/>
    <property type="match status" value="1"/>
</dbReference>
<dbReference type="PANTHER" id="PTHR43537:SF24">
    <property type="entry name" value="GLUCONATE OPERON TRANSCRIPTIONAL REPRESSOR"/>
    <property type="match status" value="1"/>
</dbReference>
<dbReference type="AlphaFoldDB" id="C5BN08"/>
<dbReference type="SMART" id="SM00345">
    <property type="entry name" value="HTH_GNTR"/>
    <property type="match status" value="1"/>
</dbReference>
<dbReference type="InterPro" id="IPR000524">
    <property type="entry name" value="Tscrpt_reg_HTH_GntR"/>
</dbReference>
<dbReference type="STRING" id="377629.TERTU_0503"/>
<dbReference type="OrthoDB" id="9799812at2"/>
<proteinExistence type="predicted"/>
<evidence type="ECO:0000256" key="1">
    <source>
        <dbReference type="ARBA" id="ARBA00023015"/>
    </source>
</evidence>
<dbReference type="eggNOG" id="COG1802">
    <property type="taxonomic scope" value="Bacteria"/>
</dbReference>
<dbReference type="EMBL" id="CP001614">
    <property type="protein sequence ID" value="ACR14808.1"/>
    <property type="molecule type" value="Genomic_DNA"/>
</dbReference>
<dbReference type="InterPro" id="IPR036388">
    <property type="entry name" value="WH-like_DNA-bd_sf"/>
</dbReference>
<dbReference type="PRINTS" id="PR00035">
    <property type="entry name" value="HTHGNTR"/>
</dbReference>
<organism evidence="5 6">
    <name type="scientific">Teredinibacter turnerae (strain ATCC 39867 / T7901)</name>
    <dbReference type="NCBI Taxonomy" id="377629"/>
    <lineage>
        <taxon>Bacteria</taxon>
        <taxon>Pseudomonadati</taxon>
        <taxon>Pseudomonadota</taxon>
        <taxon>Gammaproteobacteria</taxon>
        <taxon>Cellvibrionales</taxon>
        <taxon>Cellvibrionaceae</taxon>
        <taxon>Teredinibacter</taxon>
    </lineage>
</organism>
<keyword evidence="2" id="KW-0238">DNA-binding</keyword>
<protein>
    <submittedName>
        <fullName evidence="5">Transcriptional regulator, GntR family</fullName>
    </submittedName>
</protein>
<dbReference type="PANTHER" id="PTHR43537">
    <property type="entry name" value="TRANSCRIPTIONAL REGULATOR, GNTR FAMILY"/>
    <property type="match status" value="1"/>
</dbReference>
<dbReference type="GO" id="GO:0003677">
    <property type="term" value="F:DNA binding"/>
    <property type="evidence" value="ECO:0007669"/>
    <property type="project" value="UniProtKB-KW"/>
</dbReference>
<evidence type="ECO:0000259" key="4">
    <source>
        <dbReference type="PROSITE" id="PS50949"/>
    </source>
</evidence>
<dbReference type="CDD" id="cd07377">
    <property type="entry name" value="WHTH_GntR"/>
    <property type="match status" value="1"/>
</dbReference>
<evidence type="ECO:0000313" key="5">
    <source>
        <dbReference type="EMBL" id="ACR14808.1"/>
    </source>
</evidence>
<reference evidence="5 6" key="1">
    <citation type="journal article" date="2009" name="PLoS ONE">
        <title>The complete genome of Teredinibacter turnerae T7901: an intracellular endosymbiont of marine wood-boring bivalves (shipworms).</title>
        <authorList>
            <person name="Yang J.C."/>
            <person name="Madupu R."/>
            <person name="Durkin A.S."/>
            <person name="Ekborg N.A."/>
            <person name="Pedamallu C.S."/>
            <person name="Hostetler J.B."/>
            <person name="Radune D."/>
            <person name="Toms B.S."/>
            <person name="Henrissat B."/>
            <person name="Coutinho P.M."/>
            <person name="Schwarz S."/>
            <person name="Field L."/>
            <person name="Trindade-Silva A.E."/>
            <person name="Soares C.A.G."/>
            <person name="Elshahawi S."/>
            <person name="Hanora A."/>
            <person name="Schmidt E.W."/>
            <person name="Haygood M.G."/>
            <person name="Posfai J."/>
            <person name="Benner J."/>
            <person name="Madinger C."/>
            <person name="Nove J."/>
            <person name="Anton B."/>
            <person name="Chaudhary K."/>
            <person name="Foster J."/>
            <person name="Holman A."/>
            <person name="Kumar S."/>
            <person name="Lessard P.A."/>
            <person name="Luyten Y.A."/>
            <person name="Slatko B."/>
            <person name="Wood N."/>
            <person name="Wu B."/>
            <person name="Teplitski M."/>
            <person name="Mougous J.D."/>
            <person name="Ward N."/>
            <person name="Eisen J.A."/>
            <person name="Badger J.H."/>
            <person name="Distel D.L."/>
        </authorList>
    </citation>
    <scope>NUCLEOTIDE SEQUENCE [LARGE SCALE GENOMIC DNA]</scope>
    <source>
        <strain evidence="6">ATCC 39867 / T7901</strain>
    </source>
</reference>
<feature type="domain" description="HTH gntR-type" evidence="4">
    <location>
        <begin position="12"/>
        <end position="79"/>
    </location>
</feature>
<dbReference type="RefSeq" id="WP_015820922.1">
    <property type="nucleotide sequence ID" value="NC_012997.1"/>
</dbReference>
<dbReference type="SMART" id="SM00895">
    <property type="entry name" value="FCD"/>
    <property type="match status" value="1"/>
</dbReference>
<dbReference type="InterPro" id="IPR008920">
    <property type="entry name" value="TF_FadR/GntR_C"/>
</dbReference>
<dbReference type="Gene3D" id="1.20.120.530">
    <property type="entry name" value="GntR ligand-binding domain-like"/>
    <property type="match status" value="1"/>
</dbReference>
<dbReference type="HOGENOM" id="CLU_017584_5_2_6"/>
<keyword evidence="3" id="KW-0804">Transcription</keyword>
<evidence type="ECO:0000256" key="2">
    <source>
        <dbReference type="ARBA" id="ARBA00023125"/>
    </source>
</evidence>
<dbReference type="InterPro" id="IPR011711">
    <property type="entry name" value="GntR_C"/>
</dbReference>
<gene>
    <name evidence="5" type="ordered locus">TERTU_0503</name>
</gene>
<dbReference type="InterPro" id="IPR036390">
    <property type="entry name" value="WH_DNA-bd_sf"/>
</dbReference>
<name>C5BN08_TERTT</name>
<dbReference type="Pfam" id="PF07729">
    <property type="entry name" value="FCD"/>
    <property type="match status" value="1"/>
</dbReference>
<dbReference type="Gene3D" id="1.10.10.10">
    <property type="entry name" value="Winged helix-like DNA-binding domain superfamily/Winged helix DNA-binding domain"/>
    <property type="match status" value="1"/>
</dbReference>
<keyword evidence="1" id="KW-0805">Transcription regulation</keyword>
<dbReference type="KEGG" id="ttu:TERTU_0503"/>
<evidence type="ECO:0000313" key="6">
    <source>
        <dbReference type="Proteomes" id="UP000009080"/>
    </source>
</evidence>
<dbReference type="Pfam" id="PF00392">
    <property type="entry name" value="GntR"/>
    <property type="match status" value="1"/>
</dbReference>